<evidence type="ECO:0000256" key="1">
    <source>
        <dbReference type="ARBA" id="ARBA00023211"/>
    </source>
</evidence>
<dbReference type="InterPro" id="IPR050073">
    <property type="entry name" value="2-IPM_HCS-like"/>
</dbReference>
<dbReference type="GO" id="GO:0009098">
    <property type="term" value="P:L-leucine biosynthetic process"/>
    <property type="evidence" value="ECO:0007669"/>
    <property type="project" value="TreeGrafter"/>
</dbReference>
<keyword evidence="1" id="KW-0464">Manganese</keyword>
<dbReference type="PANTHER" id="PTHR10277">
    <property type="entry name" value="HOMOCITRATE SYNTHASE-RELATED"/>
    <property type="match status" value="1"/>
</dbReference>
<dbReference type="PROSITE" id="PS50991">
    <property type="entry name" value="PYR_CT"/>
    <property type="match status" value="1"/>
</dbReference>
<name>A0A956M3E5_UNCEI</name>
<dbReference type="Gene3D" id="3.20.20.70">
    <property type="entry name" value="Aldolase class I"/>
    <property type="match status" value="1"/>
</dbReference>
<dbReference type="EMBL" id="JAGQHR010001240">
    <property type="protein sequence ID" value="MCA9730470.1"/>
    <property type="molecule type" value="Genomic_DNA"/>
</dbReference>
<dbReference type="PANTHER" id="PTHR10277:SF9">
    <property type="entry name" value="2-ISOPROPYLMALATE SYNTHASE 1, CHLOROPLASTIC-RELATED"/>
    <property type="match status" value="1"/>
</dbReference>
<dbReference type="Pfam" id="PF00682">
    <property type="entry name" value="HMGL-like"/>
    <property type="match status" value="1"/>
</dbReference>
<dbReference type="InterPro" id="IPR000891">
    <property type="entry name" value="PYR_CT"/>
</dbReference>
<dbReference type="Proteomes" id="UP000697710">
    <property type="component" value="Unassembled WGS sequence"/>
</dbReference>
<evidence type="ECO:0000259" key="2">
    <source>
        <dbReference type="PROSITE" id="PS50991"/>
    </source>
</evidence>
<proteinExistence type="predicted"/>
<feature type="domain" description="Pyruvate carboxyltransferase" evidence="2">
    <location>
        <begin position="1"/>
        <end position="129"/>
    </location>
</feature>
<gene>
    <name evidence="3" type="ORF">KC729_22520</name>
</gene>
<dbReference type="InterPro" id="IPR013785">
    <property type="entry name" value="Aldolase_TIM"/>
</dbReference>
<feature type="non-terminal residue" evidence="3">
    <location>
        <position position="169"/>
    </location>
</feature>
<comment type="caution">
    <text evidence="3">The sequence shown here is derived from an EMBL/GenBank/DDBJ whole genome shotgun (WGS) entry which is preliminary data.</text>
</comment>
<reference evidence="3" key="1">
    <citation type="submission" date="2020-04" db="EMBL/GenBank/DDBJ databases">
        <authorList>
            <person name="Zhang T."/>
        </authorList>
    </citation>
    <scope>NUCLEOTIDE SEQUENCE</scope>
    <source>
        <strain evidence="3">HKST-UBA01</strain>
    </source>
</reference>
<dbReference type="CDD" id="cd03174">
    <property type="entry name" value="DRE_TIM_metallolyase"/>
    <property type="match status" value="1"/>
</dbReference>
<dbReference type="SUPFAM" id="SSF51569">
    <property type="entry name" value="Aldolase"/>
    <property type="match status" value="1"/>
</dbReference>
<organism evidence="3 4">
    <name type="scientific">Eiseniibacteriota bacterium</name>
    <dbReference type="NCBI Taxonomy" id="2212470"/>
    <lineage>
        <taxon>Bacteria</taxon>
        <taxon>Candidatus Eiseniibacteriota</taxon>
    </lineage>
</organism>
<evidence type="ECO:0000313" key="4">
    <source>
        <dbReference type="Proteomes" id="UP000697710"/>
    </source>
</evidence>
<sequence length="169" mass="18389">CYVTEDTTRAQPDTLERLYTTAIEAGAKRIVIADTVGHATPIGVRALLKHIMRVVKKSGADVKIDWHGHSDRGLALPNCMMALATGADRIHATALGVGERCGNAQMDLLLVNLRLEGLIDRDLSRLGDYVRKVSEATRVPIPFSYPVFGEDAFRTSTGVHAAAILKARR</sequence>
<feature type="non-terminal residue" evidence="3">
    <location>
        <position position="1"/>
    </location>
</feature>
<dbReference type="AlphaFoldDB" id="A0A956M3E5"/>
<accession>A0A956M3E5</accession>
<protein>
    <submittedName>
        <fullName evidence="3">2-isopropylmalate synthase</fullName>
    </submittedName>
</protein>
<reference evidence="3" key="2">
    <citation type="journal article" date="2021" name="Microbiome">
        <title>Successional dynamics and alternative stable states in a saline activated sludge microbial community over 9 years.</title>
        <authorList>
            <person name="Wang Y."/>
            <person name="Ye J."/>
            <person name="Ju F."/>
            <person name="Liu L."/>
            <person name="Boyd J.A."/>
            <person name="Deng Y."/>
            <person name="Parks D.H."/>
            <person name="Jiang X."/>
            <person name="Yin X."/>
            <person name="Woodcroft B.J."/>
            <person name="Tyson G.W."/>
            <person name="Hugenholtz P."/>
            <person name="Polz M.F."/>
            <person name="Zhang T."/>
        </authorList>
    </citation>
    <scope>NUCLEOTIDE SEQUENCE</scope>
    <source>
        <strain evidence="3">HKST-UBA01</strain>
    </source>
</reference>
<evidence type="ECO:0000313" key="3">
    <source>
        <dbReference type="EMBL" id="MCA9730470.1"/>
    </source>
</evidence>
<dbReference type="GO" id="GO:0003852">
    <property type="term" value="F:2-isopropylmalate synthase activity"/>
    <property type="evidence" value="ECO:0007669"/>
    <property type="project" value="TreeGrafter"/>
</dbReference>